<dbReference type="GO" id="GO:0005829">
    <property type="term" value="C:cytosol"/>
    <property type="evidence" value="ECO:0007669"/>
    <property type="project" value="TreeGrafter"/>
</dbReference>
<dbReference type="EMBL" id="CAXLJL010000534">
    <property type="protein sequence ID" value="CAL5138804.1"/>
    <property type="molecule type" value="Genomic_DNA"/>
</dbReference>
<dbReference type="SUPFAM" id="SSF52540">
    <property type="entry name" value="P-loop containing nucleoside triphosphate hydrolases"/>
    <property type="match status" value="1"/>
</dbReference>
<feature type="compositionally biased region" description="Polar residues" evidence="1">
    <location>
        <begin position="517"/>
        <end position="529"/>
    </location>
</feature>
<dbReference type="GO" id="GO:0005525">
    <property type="term" value="F:GTP binding"/>
    <property type="evidence" value="ECO:0007669"/>
    <property type="project" value="InterPro"/>
</dbReference>
<dbReference type="Proteomes" id="UP001497525">
    <property type="component" value="Unassembled WGS sequence"/>
</dbReference>
<protein>
    <recommendedName>
        <fullName evidence="4">Rab-like protein 6</fullName>
    </recommendedName>
</protein>
<feature type="compositionally biased region" description="Polar residues" evidence="1">
    <location>
        <begin position="470"/>
        <end position="499"/>
    </location>
</feature>
<dbReference type="InterPro" id="IPR027417">
    <property type="entry name" value="P-loop_NTPase"/>
</dbReference>
<dbReference type="PROSITE" id="PS51419">
    <property type="entry name" value="RAB"/>
    <property type="match status" value="1"/>
</dbReference>
<reference evidence="2" key="1">
    <citation type="submission" date="2024-06" db="EMBL/GenBank/DDBJ databases">
        <authorList>
            <person name="Liu X."/>
            <person name="Lenzi L."/>
            <person name="Haldenby T S."/>
            <person name="Uol C."/>
        </authorList>
    </citation>
    <scope>NUCLEOTIDE SEQUENCE</scope>
</reference>
<proteinExistence type="predicted"/>
<sequence length="592" mass="64934">MSFFKKLLGKEERMLARGDINPDVHPINAALQQKFARGVNYNMKIIVRGDKNVGKSTLFARLKGEPFKEDYVPSTEIQVASINWNYKSGAEVVKVEVWDVVDRGKPRKLSKGLKLTNDEKSIPEEPCLDASFLDVYKGAHGVILVMDMTKSWTFNYVRRELPRVPAELPVLILANHRDMGHHRTVSEDQVRAFIEDEAAGRINVTPGPPCSDIPPKRSVPVQYCEASMRTGFGLLYVYKFFGLPFLCLQHSVLLNQIRRNEQEMGALVTDLQASDSVFATTSRAYDAYMRRRNEQAARTNVDRASFVSDGSVKVSSQAGTSPRGHTGATSGLPLRQAPPAHPIPGLSNVLQSSSSYEGTVTVPNSANTDAEDSDNEGNANETGGPAPSKHHANPIVLALQEEINPTDVIDSVPDEFFPPGSTLEDSVNAGDRNDDITEDQPASRIPDTSNPFNLFNLSDQSSLSDNQSSESPRNSLGHMQNGNSQSENIDQNAKLSGSNFPKREDSSYDPDGLKVDNSLNESLSPNKTTEPLFPLTKSGAPRSSHCSRHTVSIDDVLYIEDSSINNGYDLLQHTVVTSAEDADALEDFLSGR</sequence>
<dbReference type="GO" id="GO:0005634">
    <property type="term" value="C:nucleus"/>
    <property type="evidence" value="ECO:0007669"/>
    <property type="project" value="TreeGrafter"/>
</dbReference>
<feature type="compositionally biased region" description="Low complexity" evidence="1">
    <location>
        <begin position="452"/>
        <end position="469"/>
    </location>
</feature>
<dbReference type="InterPro" id="IPR040385">
    <property type="entry name" value="RABL6"/>
</dbReference>
<feature type="region of interest" description="Disordered" evidence="1">
    <location>
        <begin position="308"/>
        <end position="391"/>
    </location>
</feature>
<evidence type="ECO:0000313" key="3">
    <source>
        <dbReference type="Proteomes" id="UP001497525"/>
    </source>
</evidence>
<evidence type="ECO:0000256" key="1">
    <source>
        <dbReference type="SAM" id="MobiDB-lite"/>
    </source>
</evidence>
<dbReference type="Pfam" id="PF08477">
    <property type="entry name" value="Roc"/>
    <property type="match status" value="1"/>
</dbReference>
<organism evidence="2 3">
    <name type="scientific">Calicophoron daubneyi</name>
    <name type="common">Rumen fluke</name>
    <name type="synonym">Paramphistomum daubneyi</name>
    <dbReference type="NCBI Taxonomy" id="300641"/>
    <lineage>
        <taxon>Eukaryota</taxon>
        <taxon>Metazoa</taxon>
        <taxon>Spiralia</taxon>
        <taxon>Lophotrochozoa</taxon>
        <taxon>Platyhelminthes</taxon>
        <taxon>Trematoda</taxon>
        <taxon>Digenea</taxon>
        <taxon>Plagiorchiida</taxon>
        <taxon>Pronocephalata</taxon>
        <taxon>Paramphistomoidea</taxon>
        <taxon>Paramphistomidae</taxon>
        <taxon>Calicophoron</taxon>
    </lineage>
</organism>
<feature type="region of interest" description="Disordered" evidence="1">
    <location>
        <begin position="409"/>
        <end position="546"/>
    </location>
</feature>
<evidence type="ECO:0008006" key="4">
    <source>
        <dbReference type="Google" id="ProtNLM"/>
    </source>
</evidence>
<accession>A0AAV2TPG2</accession>
<dbReference type="PANTHER" id="PTHR14932">
    <property type="entry name" value="RAS GTPASE-RELATED"/>
    <property type="match status" value="1"/>
</dbReference>
<dbReference type="Gene3D" id="3.40.50.300">
    <property type="entry name" value="P-loop containing nucleotide triphosphate hydrolases"/>
    <property type="match status" value="1"/>
</dbReference>
<gene>
    <name evidence="2" type="ORF">CDAUBV1_LOCUS13679</name>
</gene>
<evidence type="ECO:0000313" key="2">
    <source>
        <dbReference type="EMBL" id="CAL5138804.1"/>
    </source>
</evidence>
<dbReference type="PRINTS" id="PR00449">
    <property type="entry name" value="RASTRNSFRMNG"/>
</dbReference>
<dbReference type="PANTHER" id="PTHR14932:SF1">
    <property type="entry name" value="RAB-LIKE PROTEIN 6"/>
    <property type="match status" value="1"/>
</dbReference>
<feature type="compositionally biased region" description="Polar residues" evidence="1">
    <location>
        <begin position="348"/>
        <end position="368"/>
    </location>
</feature>
<dbReference type="AlphaFoldDB" id="A0AAV2TPG2"/>
<comment type="caution">
    <text evidence="2">The sequence shown here is derived from an EMBL/GenBank/DDBJ whole genome shotgun (WGS) entry which is preliminary data.</text>
</comment>
<dbReference type="SMART" id="SM00175">
    <property type="entry name" value="RAB"/>
    <property type="match status" value="1"/>
</dbReference>
<name>A0AAV2TPG2_CALDB</name>
<feature type="compositionally biased region" description="Basic and acidic residues" evidence="1">
    <location>
        <begin position="501"/>
        <end position="514"/>
    </location>
</feature>